<comment type="similarity">
    <text evidence="2">Belongs to the major facilitator superfamily. Bcr/CmlA family.</text>
</comment>
<gene>
    <name evidence="10" type="ORF">GWK08_18230</name>
</gene>
<feature type="transmembrane region" description="Helical" evidence="8">
    <location>
        <begin position="12"/>
        <end position="36"/>
    </location>
</feature>
<dbReference type="GO" id="GO:1990961">
    <property type="term" value="P:xenobiotic detoxification by transmembrane export across the plasma membrane"/>
    <property type="evidence" value="ECO:0007669"/>
    <property type="project" value="InterPro"/>
</dbReference>
<dbReference type="InterPro" id="IPR036259">
    <property type="entry name" value="MFS_trans_sf"/>
</dbReference>
<evidence type="ECO:0000256" key="1">
    <source>
        <dbReference type="ARBA" id="ARBA00004651"/>
    </source>
</evidence>
<proteinExistence type="inferred from homology"/>
<feature type="transmembrane region" description="Helical" evidence="8">
    <location>
        <begin position="166"/>
        <end position="184"/>
    </location>
</feature>
<evidence type="ECO:0000259" key="9">
    <source>
        <dbReference type="PROSITE" id="PS50850"/>
    </source>
</evidence>
<keyword evidence="6 8" id="KW-1133">Transmembrane helix</keyword>
<comment type="subcellular location">
    <subcellularLocation>
        <location evidence="1">Cell membrane</location>
        <topology evidence="1">Multi-pass membrane protein</topology>
    </subcellularLocation>
</comment>
<feature type="transmembrane region" description="Helical" evidence="8">
    <location>
        <begin position="281"/>
        <end position="302"/>
    </location>
</feature>
<evidence type="ECO:0000256" key="8">
    <source>
        <dbReference type="SAM" id="Phobius"/>
    </source>
</evidence>
<feature type="transmembrane region" description="Helical" evidence="8">
    <location>
        <begin position="136"/>
        <end position="154"/>
    </location>
</feature>
<evidence type="ECO:0000256" key="5">
    <source>
        <dbReference type="ARBA" id="ARBA00022692"/>
    </source>
</evidence>
<dbReference type="PROSITE" id="PS50850">
    <property type="entry name" value="MFS"/>
    <property type="match status" value="1"/>
</dbReference>
<feature type="domain" description="Major facilitator superfamily (MFS) profile" evidence="9">
    <location>
        <begin position="9"/>
        <end position="394"/>
    </location>
</feature>
<dbReference type="PANTHER" id="PTHR23502">
    <property type="entry name" value="MAJOR FACILITATOR SUPERFAMILY"/>
    <property type="match status" value="1"/>
</dbReference>
<keyword evidence="5 8" id="KW-0812">Transmembrane</keyword>
<keyword evidence="11" id="KW-1185">Reference proteome</keyword>
<keyword evidence="3" id="KW-0813">Transport</keyword>
<dbReference type="InterPro" id="IPR005829">
    <property type="entry name" value="Sugar_transporter_CS"/>
</dbReference>
<dbReference type="AlphaFoldDB" id="A0A6P0UU90"/>
<keyword evidence="4" id="KW-1003">Cell membrane</keyword>
<name>A0A6P0UU90_9FLAO</name>
<dbReference type="CDD" id="cd17320">
    <property type="entry name" value="MFS_MdfA_MDR_like"/>
    <property type="match status" value="1"/>
</dbReference>
<dbReference type="NCBIfam" id="TIGR00710">
    <property type="entry name" value="efflux_Bcr_CflA"/>
    <property type="match status" value="1"/>
</dbReference>
<dbReference type="Proteomes" id="UP000468581">
    <property type="component" value="Unassembled WGS sequence"/>
</dbReference>
<evidence type="ECO:0000313" key="10">
    <source>
        <dbReference type="EMBL" id="NER15399.1"/>
    </source>
</evidence>
<evidence type="ECO:0000313" key="11">
    <source>
        <dbReference type="Proteomes" id="UP000468581"/>
    </source>
</evidence>
<dbReference type="RefSeq" id="WP_163608676.1">
    <property type="nucleotide sequence ID" value="NZ_JAABOO010000004.1"/>
</dbReference>
<reference evidence="10 11" key="1">
    <citation type="submission" date="2020-01" db="EMBL/GenBank/DDBJ databases">
        <title>Leptobacterium flavescens.</title>
        <authorList>
            <person name="Wang G."/>
        </authorList>
    </citation>
    <scope>NUCLEOTIDE SEQUENCE [LARGE SCALE GENOMIC DNA]</scope>
    <source>
        <strain evidence="10 11">KCTC 22160</strain>
    </source>
</reference>
<feature type="transmembrane region" description="Helical" evidence="8">
    <location>
        <begin position="78"/>
        <end position="97"/>
    </location>
</feature>
<feature type="transmembrane region" description="Helical" evidence="8">
    <location>
        <begin position="308"/>
        <end position="329"/>
    </location>
</feature>
<dbReference type="Pfam" id="PF07690">
    <property type="entry name" value="MFS_1"/>
    <property type="match status" value="1"/>
</dbReference>
<feature type="transmembrane region" description="Helical" evidence="8">
    <location>
        <begin position="341"/>
        <end position="366"/>
    </location>
</feature>
<dbReference type="PROSITE" id="PS00216">
    <property type="entry name" value="SUGAR_TRANSPORT_1"/>
    <property type="match status" value="1"/>
</dbReference>
<feature type="transmembrane region" description="Helical" evidence="8">
    <location>
        <begin position="372"/>
        <end position="392"/>
    </location>
</feature>
<accession>A0A6P0UU90</accession>
<organism evidence="10 11">
    <name type="scientific">Leptobacterium flavescens</name>
    <dbReference type="NCBI Taxonomy" id="472055"/>
    <lineage>
        <taxon>Bacteria</taxon>
        <taxon>Pseudomonadati</taxon>
        <taxon>Bacteroidota</taxon>
        <taxon>Flavobacteriia</taxon>
        <taxon>Flavobacteriales</taxon>
        <taxon>Flavobacteriaceae</taxon>
        <taxon>Leptobacterium</taxon>
    </lineage>
</organism>
<dbReference type="SUPFAM" id="SSF103473">
    <property type="entry name" value="MFS general substrate transporter"/>
    <property type="match status" value="1"/>
</dbReference>
<dbReference type="InterPro" id="IPR004812">
    <property type="entry name" value="Efflux_drug-R_Bcr/CmlA"/>
</dbReference>
<feature type="transmembrane region" description="Helical" evidence="8">
    <location>
        <begin position="48"/>
        <end position="66"/>
    </location>
</feature>
<feature type="transmembrane region" description="Helical" evidence="8">
    <location>
        <begin position="216"/>
        <end position="241"/>
    </location>
</feature>
<evidence type="ECO:0000256" key="4">
    <source>
        <dbReference type="ARBA" id="ARBA00022475"/>
    </source>
</evidence>
<evidence type="ECO:0000256" key="3">
    <source>
        <dbReference type="ARBA" id="ARBA00022448"/>
    </source>
</evidence>
<protein>
    <submittedName>
        <fullName evidence="10">Bcr/CflA family efflux MFS transporter</fullName>
    </submittedName>
</protein>
<evidence type="ECO:0000256" key="2">
    <source>
        <dbReference type="ARBA" id="ARBA00006236"/>
    </source>
</evidence>
<evidence type="ECO:0000256" key="7">
    <source>
        <dbReference type="ARBA" id="ARBA00023136"/>
    </source>
</evidence>
<dbReference type="InterPro" id="IPR011701">
    <property type="entry name" value="MFS"/>
</dbReference>
<dbReference type="Gene3D" id="1.20.1720.10">
    <property type="entry name" value="Multidrug resistance protein D"/>
    <property type="match status" value="1"/>
</dbReference>
<dbReference type="InterPro" id="IPR020846">
    <property type="entry name" value="MFS_dom"/>
</dbReference>
<dbReference type="GO" id="GO:0042910">
    <property type="term" value="F:xenobiotic transmembrane transporter activity"/>
    <property type="evidence" value="ECO:0007669"/>
    <property type="project" value="InterPro"/>
</dbReference>
<feature type="transmembrane region" description="Helical" evidence="8">
    <location>
        <begin position="253"/>
        <end position="274"/>
    </location>
</feature>
<dbReference type="EMBL" id="JAABOO010000004">
    <property type="protein sequence ID" value="NER15399.1"/>
    <property type="molecule type" value="Genomic_DNA"/>
</dbReference>
<evidence type="ECO:0000256" key="6">
    <source>
        <dbReference type="ARBA" id="ARBA00022989"/>
    </source>
</evidence>
<comment type="caution">
    <text evidence="10">The sequence shown here is derived from an EMBL/GenBank/DDBJ whole genome shotgun (WGS) entry which is preliminary data.</text>
</comment>
<sequence length="406" mass="44206">MEKHSKSQLEFIALMASLMSLVALAIDALLPALGIIGDTIGITDTNDNQLLVTMIFLGLGIGQLLSGPLSDSFGRKPVIYFGFSLFIIASIICTTAPSLEIMILGRILQGIGLSAPRTISVAIVRDSFSGDYMAKIMSFVTVIFILVPAIAPALGKFLLDTMGWRSIFYTQIAISVIVVIWFAIRQKETLKPENKVKFNIKLFSQGTKEFFKYKQAVVNTLILGFVTASFLVFLSTAQKIFGEQYGMTDEFPYLFAAIALTVGISTFLNGSYVVKYGMKKMVIISSVFFTLVPLVYLILFYSSSNPGVYTLLGFFVLQFFTFGFLFGNLSALAMEPLGHIAGIGSAISGFVSTIIAVPIAALIGSFMDTTALPLFAGFFITGLISIVFVQYCRATESTGTHFEFSK</sequence>
<dbReference type="GO" id="GO:0005886">
    <property type="term" value="C:plasma membrane"/>
    <property type="evidence" value="ECO:0007669"/>
    <property type="project" value="UniProtKB-SubCell"/>
</dbReference>
<dbReference type="PANTHER" id="PTHR23502:SF132">
    <property type="entry name" value="POLYAMINE TRANSPORTER 2-RELATED"/>
    <property type="match status" value="1"/>
</dbReference>
<keyword evidence="7 8" id="KW-0472">Membrane</keyword>